<keyword evidence="2" id="KW-1185">Reference proteome</keyword>
<dbReference type="Proteomes" id="UP000277582">
    <property type="component" value="Unassembled WGS sequence"/>
</dbReference>
<dbReference type="EMBL" id="RCOS01000102">
    <property type="protein sequence ID" value="RSN74029.1"/>
    <property type="molecule type" value="Genomic_DNA"/>
</dbReference>
<dbReference type="AlphaFoldDB" id="A0A3R9PGU7"/>
<protein>
    <submittedName>
        <fullName evidence="1">Uncharacterized protein</fullName>
    </submittedName>
</protein>
<reference evidence="1 2" key="1">
    <citation type="submission" date="2018-10" db="EMBL/GenBank/DDBJ databases">
        <title>Co-occurring genomic capacity for anaerobic methane metabolism and dissimilatory sulfite reduction discovered in the Korarchaeota.</title>
        <authorList>
            <person name="Mckay L.J."/>
            <person name="Dlakic M."/>
            <person name="Fields M.W."/>
            <person name="Delmont T.O."/>
            <person name="Eren A.M."/>
            <person name="Jay Z.J."/>
            <person name="Klingelsmith K.B."/>
            <person name="Rusch D.B."/>
            <person name="Inskeep W.P."/>
        </authorList>
    </citation>
    <scope>NUCLEOTIDE SEQUENCE [LARGE SCALE GENOMIC DNA]</scope>
    <source>
        <strain evidence="1 2">MDKW</strain>
    </source>
</reference>
<gene>
    <name evidence="1" type="ORF">D6D85_08930</name>
</gene>
<comment type="caution">
    <text evidence="1">The sequence shown here is derived from an EMBL/GenBank/DDBJ whole genome shotgun (WGS) entry which is preliminary data.</text>
</comment>
<evidence type="ECO:0000313" key="1">
    <source>
        <dbReference type="EMBL" id="RSN74029.1"/>
    </source>
</evidence>
<dbReference type="RefSeq" id="WP_125671651.1">
    <property type="nucleotide sequence ID" value="NZ_RCOS01000102.1"/>
</dbReference>
<accession>A0A3R9PGU7</accession>
<proteinExistence type="predicted"/>
<evidence type="ECO:0000313" key="2">
    <source>
        <dbReference type="Proteomes" id="UP000277582"/>
    </source>
</evidence>
<organism evidence="1 2">
    <name type="scientific">Candidatus Methanodesulfokora washburnensis</name>
    <dbReference type="NCBI Taxonomy" id="2478471"/>
    <lineage>
        <taxon>Archaea</taxon>
        <taxon>Thermoproteota</taxon>
        <taxon>Candidatus Korarchaeia</taxon>
        <taxon>Candidatus Korarchaeia incertae sedis</taxon>
        <taxon>Candidatus Methanodesulfokora</taxon>
    </lineage>
</organism>
<name>A0A3R9PGU7_9CREN</name>
<sequence>MGLSDDEVNKIIEAVRNQLMKKPEKKVKLGDMEVDYKTIAEALSMADMNLKREIVEEMMNLMFSTKKEDSVEQ</sequence>